<dbReference type="PROSITE" id="PS51031">
    <property type="entry name" value="BESS"/>
    <property type="match status" value="1"/>
</dbReference>
<feature type="domain" description="BESS" evidence="3">
    <location>
        <begin position="198"/>
        <end position="237"/>
    </location>
</feature>
<dbReference type="GO" id="GO:0006357">
    <property type="term" value="P:regulation of transcription by RNA polymerase II"/>
    <property type="evidence" value="ECO:0007669"/>
    <property type="project" value="TreeGrafter"/>
</dbReference>
<accession>A0A0K8VZ86</accession>
<dbReference type="AlphaFoldDB" id="A0A0K8VZ86"/>
<dbReference type="Pfam" id="PF10545">
    <property type="entry name" value="MADF_DNA_bdg"/>
    <property type="match status" value="1"/>
</dbReference>
<dbReference type="InterPro" id="IPR039353">
    <property type="entry name" value="TF_Adf1"/>
</dbReference>
<dbReference type="PANTHER" id="PTHR12243">
    <property type="entry name" value="MADF DOMAIN TRANSCRIPTION FACTOR"/>
    <property type="match status" value="1"/>
</dbReference>
<dbReference type="InterPro" id="IPR004210">
    <property type="entry name" value="BESS_motif"/>
</dbReference>
<protein>
    <submittedName>
        <fullName evidence="4">Transcription factor Adf-1</fullName>
    </submittedName>
</protein>
<dbReference type="PANTHER" id="PTHR12243:SF69">
    <property type="entry name" value="SI:CH73-59F11.3"/>
    <property type="match status" value="1"/>
</dbReference>
<evidence type="ECO:0000256" key="1">
    <source>
        <dbReference type="PROSITE-ProRule" id="PRU00371"/>
    </source>
</evidence>
<dbReference type="GO" id="GO:0005667">
    <property type="term" value="C:transcription regulator complex"/>
    <property type="evidence" value="ECO:0007669"/>
    <property type="project" value="TreeGrafter"/>
</dbReference>
<dbReference type="EMBL" id="GDHF01008148">
    <property type="protein sequence ID" value="JAI44166.1"/>
    <property type="molecule type" value="Transcribed_RNA"/>
</dbReference>
<proteinExistence type="predicted"/>
<reference evidence="4" key="1">
    <citation type="submission" date="2015-06" db="EMBL/GenBank/DDBJ databases">
        <authorList>
            <person name="Hoefler B.C."/>
            <person name="Straight P.D."/>
        </authorList>
    </citation>
    <scope>NUCLEOTIDE SEQUENCE</scope>
</reference>
<sequence>MYVILSTNMDISLLISEVFARPALWDRKNKNYHNRQLVEHLWKSVAREMNLKKEEVKKKWKYIRDQFRAELRKISVPVSADRSNMESDFNSKWLYFKQLLFLKDQMKHRELNGNLQKISTIPDESGNEDSLEVNDDISSWNMSQVEDTDDTCDKFEFNIPPPTKKKLLSQTKNTSRQLEIEKRKLFMLEKKHSEKKERDEDQAFFESLLPHIRKLEPEAKLLCRMDIQNIVYNHVYQKYKKYPIVGTNTQTPFLKDNLQ</sequence>
<dbReference type="InterPro" id="IPR006578">
    <property type="entry name" value="MADF-dom"/>
</dbReference>
<dbReference type="SMART" id="SM00595">
    <property type="entry name" value="MADF"/>
    <property type="match status" value="1"/>
</dbReference>
<name>A0A0K8VZ86_BACLA</name>
<gene>
    <name evidence="4" type="primary">Adf1_59</name>
    <name evidence="4" type="ORF">c0_g1_i1</name>
</gene>
<evidence type="ECO:0000259" key="2">
    <source>
        <dbReference type="PROSITE" id="PS51029"/>
    </source>
</evidence>
<evidence type="ECO:0000259" key="3">
    <source>
        <dbReference type="PROSITE" id="PS51031"/>
    </source>
</evidence>
<dbReference type="OrthoDB" id="6159213at2759"/>
<dbReference type="GO" id="GO:0005634">
    <property type="term" value="C:nucleus"/>
    <property type="evidence" value="ECO:0007669"/>
    <property type="project" value="UniProtKB-SubCell"/>
</dbReference>
<organism evidence="4">
    <name type="scientific">Bactrocera latifrons</name>
    <name type="common">Malaysian fruit fly</name>
    <name type="synonym">Chaetodacus latifrons</name>
    <dbReference type="NCBI Taxonomy" id="174628"/>
    <lineage>
        <taxon>Eukaryota</taxon>
        <taxon>Metazoa</taxon>
        <taxon>Ecdysozoa</taxon>
        <taxon>Arthropoda</taxon>
        <taxon>Hexapoda</taxon>
        <taxon>Insecta</taxon>
        <taxon>Pterygota</taxon>
        <taxon>Neoptera</taxon>
        <taxon>Endopterygota</taxon>
        <taxon>Diptera</taxon>
        <taxon>Brachycera</taxon>
        <taxon>Muscomorpha</taxon>
        <taxon>Tephritoidea</taxon>
        <taxon>Tephritidae</taxon>
        <taxon>Bactrocera</taxon>
        <taxon>Bactrocera</taxon>
    </lineage>
</organism>
<feature type="domain" description="MADF" evidence="2">
    <location>
        <begin position="13"/>
        <end position="107"/>
    </location>
</feature>
<evidence type="ECO:0000313" key="4">
    <source>
        <dbReference type="EMBL" id="JAI44166.1"/>
    </source>
</evidence>
<dbReference type="GO" id="GO:0003677">
    <property type="term" value="F:DNA binding"/>
    <property type="evidence" value="ECO:0007669"/>
    <property type="project" value="InterPro"/>
</dbReference>
<keyword evidence="1" id="KW-0539">Nucleus</keyword>
<dbReference type="PROSITE" id="PS51029">
    <property type="entry name" value="MADF"/>
    <property type="match status" value="1"/>
</dbReference>
<comment type="subcellular location">
    <subcellularLocation>
        <location evidence="1">Nucleus</location>
    </subcellularLocation>
</comment>
<dbReference type="Pfam" id="PF02944">
    <property type="entry name" value="BESS"/>
    <property type="match status" value="1"/>
</dbReference>